<evidence type="ECO:0000256" key="6">
    <source>
        <dbReference type="ARBA" id="ARBA00022748"/>
    </source>
</evidence>
<dbReference type="InterPro" id="IPR003557">
    <property type="entry name" value="Cyt_c_biogenesis_CcmC"/>
</dbReference>
<evidence type="ECO:0000256" key="3">
    <source>
        <dbReference type="ARBA" id="ARBA00005840"/>
    </source>
</evidence>
<accession>A0A1M5RTA4</accession>
<dbReference type="PANTHER" id="PTHR30071:SF1">
    <property type="entry name" value="CYTOCHROME B_B6 PROTEIN-RELATED"/>
    <property type="match status" value="1"/>
</dbReference>
<keyword evidence="5 9" id="KW-0812">Transmembrane</keyword>
<comment type="subcellular location">
    <subcellularLocation>
        <location evidence="9">Cell inner membrane</location>
    </subcellularLocation>
    <subcellularLocation>
        <location evidence="2">Membrane</location>
        <topology evidence="2">Multi-pass membrane protein</topology>
    </subcellularLocation>
</comment>
<sequence>MWTWFHRLASPPTFYRLADRYSPWLAVLSLLLIGYGLVGGLWLAPPDYQQGDAFRIIYVHVPAAWLSLSGYVAMAAAAAVAIIWRIKLAECVVVAIAPVGASFTALALITGMLWGKPMWGKYWVWDARLTSELVLLFLYLGVLGLNRAFEDPRAGARACGLLALVGVVNVPIVHYSVEWWNSLHQGSTVSRIGKPAIAASMLWPLLSMTFGCMAFFGWAVLRRVQNDVLLRERRSTWVAALLGERKAAGHV</sequence>
<dbReference type="NCBIfam" id="TIGR01191">
    <property type="entry name" value="ccmC"/>
    <property type="match status" value="1"/>
</dbReference>
<dbReference type="PRINTS" id="PR01386">
    <property type="entry name" value="CCMCBIOGNSIS"/>
</dbReference>
<comment type="similarity">
    <text evidence="3 9">Belongs to the CcmC/CycZ/HelC family.</text>
</comment>
<dbReference type="GO" id="GO:0020037">
    <property type="term" value="F:heme binding"/>
    <property type="evidence" value="ECO:0007669"/>
    <property type="project" value="InterPro"/>
</dbReference>
<feature type="transmembrane region" description="Helical" evidence="9">
    <location>
        <begin position="158"/>
        <end position="177"/>
    </location>
</feature>
<dbReference type="STRING" id="490188.SAMN04488068_3171"/>
<protein>
    <recommendedName>
        <fullName evidence="4 9">Heme exporter protein C</fullName>
    </recommendedName>
    <alternativeName>
        <fullName evidence="9">Cytochrome c-type biogenesis protein</fullName>
    </alternativeName>
</protein>
<dbReference type="PANTHER" id="PTHR30071">
    <property type="entry name" value="HEME EXPORTER PROTEIN C"/>
    <property type="match status" value="1"/>
</dbReference>
<evidence type="ECO:0000313" key="12">
    <source>
        <dbReference type="Proteomes" id="UP000199758"/>
    </source>
</evidence>
<keyword evidence="9" id="KW-0813">Transport</keyword>
<evidence type="ECO:0000256" key="7">
    <source>
        <dbReference type="ARBA" id="ARBA00022989"/>
    </source>
</evidence>
<feature type="transmembrane region" description="Helical" evidence="9">
    <location>
        <begin position="127"/>
        <end position="146"/>
    </location>
</feature>
<proteinExistence type="inferred from homology"/>
<evidence type="ECO:0000256" key="2">
    <source>
        <dbReference type="ARBA" id="ARBA00004141"/>
    </source>
</evidence>
<evidence type="ECO:0000313" key="11">
    <source>
        <dbReference type="EMBL" id="SHH29073.1"/>
    </source>
</evidence>
<keyword evidence="8 9" id="KW-0472">Membrane</keyword>
<dbReference type="GO" id="GO:0017004">
    <property type="term" value="P:cytochrome complex assembly"/>
    <property type="evidence" value="ECO:0007669"/>
    <property type="project" value="UniProtKB-KW"/>
</dbReference>
<dbReference type="AlphaFoldDB" id="A0A1M5RTA4"/>
<keyword evidence="6 9" id="KW-0201">Cytochrome c-type biogenesis</keyword>
<name>A0A1M5RTA4_9GAMM</name>
<dbReference type="InterPro" id="IPR002541">
    <property type="entry name" value="Cyt_c_assembly"/>
</dbReference>
<dbReference type="GO" id="GO:0015232">
    <property type="term" value="F:heme transmembrane transporter activity"/>
    <property type="evidence" value="ECO:0007669"/>
    <property type="project" value="InterPro"/>
</dbReference>
<feature type="transmembrane region" description="Helical" evidence="9">
    <location>
        <begin position="63"/>
        <end position="84"/>
    </location>
</feature>
<keyword evidence="12" id="KW-1185">Reference proteome</keyword>
<evidence type="ECO:0000256" key="5">
    <source>
        <dbReference type="ARBA" id="ARBA00022692"/>
    </source>
</evidence>
<dbReference type="GO" id="GO:0005886">
    <property type="term" value="C:plasma membrane"/>
    <property type="evidence" value="ECO:0007669"/>
    <property type="project" value="UniProtKB-SubCell"/>
</dbReference>
<keyword evidence="9" id="KW-0997">Cell inner membrane</keyword>
<dbReference type="InterPro" id="IPR045062">
    <property type="entry name" value="Cyt_c_biogenesis_CcsA/CcmC"/>
</dbReference>
<dbReference type="Proteomes" id="UP000199758">
    <property type="component" value="Unassembled WGS sequence"/>
</dbReference>
<gene>
    <name evidence="9" type="primary">ccmC</name>
    <name evidence="11" type="ORF">SAMN04488068_3171</name>
</gene>
<evidence type="ECO:0000256" key="1">
    <source>
        <dbReference type="ARBA" id="ARBA00002442"/>
    </source>
</evidence>
<feature type="transmembrane region" description="Helical" evidence="9">
    <location>
        <begin position="91"/>
        <end position="115"/>
    </location>
</feature>
<evidence type="ECO:0000256" key="4">
    <source>
        <dbReference type="ARBA" id="ARBA00016463"/>
    </source>
</evidence>
<evidence type="ECO:0000259" key="10">
    <source>
        <dbReference type="Pfam" id="PF01578"/>
    </source>
</evidence>
<dbReference type="OrthoDB" id="9778550at2"/>
<evidence type="ECO:0000256" key="9">
    <source>
        <dbReference type="RuleBase" id="RU364092"/>
    </source>
</evidence>
<reference evidence="11 12" key="1">
    <citation type="submission" date="2016-11" db="EMBL/GenBank/DDBJ databases">
        <authorList>
            <person name="Jaros S."/>
            <person name="Januszkiewicz K."/>
            <person name="Wedrychowicz H."/>
        </authorList>
    </citation>
    <scope>NUCLEOTIDE SEQUENCE [LARGE SCALE GENOMIC DNA]</scope>
    <source>
        <strain evidence="11 12">CGMCC 1.7049</strain>
    </source>
</reference>
<comment type="function">
    <text evidence="1 9">Required for the export of heme to the periplasm for the biogenesis of c-type cytochromes.</text>
</comment>
<keyword evidence="7 9" id="KW-1133">Transmembrane helix</keyword>
<evidence type="ECO:0000256" key="8">
    <source>
        <dbReference type="ARBA" id="ARBA00023136"/>
    </source>
</evidence>
<dbReference type="Pfam" id="PF01578">
    <property type="entry name" value="Cytochrom_C_asm"/>
    <property type="match status" value="1"/>
</dbReference>
<organism evidence="11 12">
    <name type="scientific">Hydrocarboniphaga daqingensis</name>
    <dbReference type="NCBI Taxonomy" id="490188"/>
    <lineage>
        <taxon>Bacteria</taxon>
        <taxon>Pseudomonadati</taxon>
        <taxon>Pseudomonadota</taxon>
        <taxon>Gammaproteobacteria</taxon>
        <taxon>Nevskiales</taxon>
        <taxon>Nevskiaceae</taxon>
        <taxon>Hydrocarboniphaga</taxon>
    </lineage>
</organism>
<feature type="transmembrane region" description="Helical" evidence="9">
    <location>
        <begin position="21"/>
        <end position="43"/>
    </location>
</feature>
<dbReference type="RefSeq" id="WP_072899171.1">
    <property type="nucleotide sequence ID" value="NZ_FQWZ01000008.1"/>
</dbReference>
<keyword evidence="9" id="KW-1003">Cell membrane</keyword>
<feature type="domain" description="Cytochrome c assembly protein" evidence="10">
    <location>
        <begin position="26"/>
        <end position="184"/>
    </location>
</feature>
<feature type="transmembrane region" description="Helical" evidence="9">
    <location>
        <begin position="197"/>
        <end position="221"/>
    </location>
</feature>
<dbReference type="EMBL" id="FQWZ01000008">
    <property type="protein sequence ID" value="SHH29073.1"/>
    <property type="molecule type" value="Genomic_DNA"/>
</dbReference>